<feature type="region of interest" description="Disordered" evidence="1">
    <location>
        <begin position="1"/>
        <end position="42"/>
    </location>
</feature>
<protein>
    <submittedName>
        <fullName evidence="2">Uncharacterized protein</fullName>
    </submittedName>
</protein>
<gene>
    <name evidence="2" type="ORF">K443DRAFT_678095</name>
</gene>
<accession>A0A0C9Y155</accession>
<dbReference type="EMBL" id="KN838601">
    <property type="protein sequence ID" value="KIK01813.1"/>
    <property type="molecule type" value="Genomic_DNA"/>
</dbReference>
<sequence length="56" mass="6130">MAVRKRSRSLPEKLSGMTRPTSAAPSPDKCSSSSTRGHFSDWGASQHWFEPYSSTG</sequence>
<dbReference type="Proteomes" id="UP000054477">
    <property type="component" value="Unassembled WGS sequence"/>
</dbReference>
<keyword evidence="3" id="KW-1185">Reference proteome</keyword>
<proteinExistence type="predicted"/>
<dbReference type="HOGENOM" id="CLU_3014544_0_0_1"/>
<evidence type="ECO:0000313" key="2">
    <source>
        <dbReference type="EMBL" id="KIK01813.1"/>
    </source>
</evidence>
<feature type="compositionally biased region" description="Polar residues" evidence="1">
    <location>
        <begin position="18"/>
        <end position="37"/>
    </location>
</feature>
<evidence type="ECO:0000256" key="1">
    <source>
        <dbReference type="SAM" id="MobiDB-lite"/>
    </source>
</evidence>
<reference evidence="2 3" key="1">
    <citation type="submission" date="2014-04" db="EMBL/GenBank/DDBJ databases">
        <authorList>
            <consortium name="DOE Joint Genome Institute"/>
            <person name="Kuo A."/>
            <person name="Kohler A."/>
            <person name="Nagy L.G."/>
            <person name="Floudas D."/>
            <person name="Copeland A."/>
            <person name="Barry K.W."/>
            <person name="Cichocki N."/>
            <person name="Veneault-Fourrey C."/>
            <person name="LaButti K."/>
            <person name="Lindquist E.A."/>
            <person name="Lipzen A."/>
            <person name="Lundell T."/>
            <person name="Morin E."/>
            <person name="Murat C."/>
            <person name="Sun H."/>
            <person name="Tunlid A."/>
            <person name="Henrissat B."/>
            <person name="Grigoriev I.V."/>
            <person name="Hibbett D.S."/>
            <person name="Martin F."/>
            <person name="Nordberg H.P."/>
            <person name="Cantor M.N."/>
            <person name="Hua S.X."/>
        </authorList>
    </citation>
    <scope>NUCLEOTIDE SEQUENCE [LARGE SCALE GENOMIC DNA]</scope>
    <source>
        <strain evidence="2 3">LaAM-08-1</strain>
    </source>
</reference>
<organism evidence="2 3">
    <name type="scientific">Laccaria amethystina LaAM-08-1</name>
    <dbReference type="NCBI Taxonomy" id="1095629"/>
    <lineage>
        <taxon>Eukaryota</taxon>
        <taxon>Fungi</taxon>
        <taxon>Dikarya</taxon>
        <taxon>Basidiomycota</taxon>
        <taxon>Agaricomycotina</taxon>
        <taxon>Agaricomycetes</taxon>
        <taxon>Agaricomycetidae</taxon>
        <taxon>Agaricales</taxon>
        <taxon>Agaricineae</taxon>
        <taxon>Hydnangiaceae</taxon>
        <taxon>Laccaria</taxon>
    </lineage>
</organism>
<name>A0A0C9Y155_9AGAR</name>
<dbReference type="AlphaFoldDB" id="A0A0C9Y155"/>
<evidence type="ECO:0000313" key="3">
    <source>
        <dbReference type="Proteomes" id="UP000054477"/>
    </source>
</evidence>
<reference evidence="3" key="2">
    <citation type="submission" date="2015-01" db="EMBL/GenBank/DDBJ databases">
        <title>Evolutionary Origins and Diversification of the Mycorrhizal Mutualists.</title>
        <authorList>
            <consortium name="DOE Joint Genome Institute"/>
            <consortium name="Mycorrhizal Genomics Consortium"/>
            <person name="Kohler A."/>
            <person name="Kuo A."/>
            <person name="Nagy L.G."/>
            <person name="Floudas D."/>
            <person name="Copeland A."/>
            <person name="Barry K.W."/>
            <person name="Cichocki N."/>
            <person name="Veneault-Fourrey C."/>
            <person name="LaButti K."/>
            <person name="Lindquist E.A."/>
            <person name="Lipzen A."/>
            <person name="Lundell T."/>
            <person name="Morin E."/>
            <person name="Murat C."/>
            <person name="Riley R."/>
            <person name="Ohm R."/>
            <person name="Sun H."/>
            <person name="Tunlid A."/>
            <person name="Henrissat B."/>
            <person name="Grigoriev I.V."/>
            <person name="Hibbett D.S."/>
            <person name="Martin F."/>
        </authorList>
    </citation>
    <scope>NUCLEOTIDE SEQUENCE [LARGE SCALE GENOMIC DNA]</scope>
    <source>
        <strain evidence="3">LaAM-08-1</strain>
    </source>
</reference>